<evidence type="ECO:0000256" key="1">
    <source>
        <dbReference type="SAM" id="MobiDB-lite"/>
    </source>
</evidence>
<accession>A0A101GZB4</accession>
<reference evidence="4" key="1">
    <citation type="journal article" date="2015" name="MBio">
        <title>Genome-Resolved Metagenomic Analysis Reveals Roles for Candidate Phyla and Other Microbial Community Members in Biogeochemical Transformations in Oil Reservoirs.</title>
        <authorList>
            <person name="Hu P."/>
            <person name="Tom L."/>
            <person name="Singh A."/>
            <person name="Thomas B.C."/>
            <person name="Baker B.J."/>
            <person name="Piceno Y.M."/>
            <person name="Andersen G.L."/>
            <person name="Banfield J.F."/>
        </authorList>
    </citation>
    <scope>NUCLEOTIDE SEQUENCE [LARGE SCALE GENOMIC DNA]</scope>
</reference>
<evidence type="ECO:0000256" key="2">
    <source>
        <dbReference type="SAM" id="Phobius"/>
    </source>
</evidence>
<dbReference type="Proteomes" id="UP000053469">
    <property type="component" value="Unassembled WGS sequence"/>
</dbReference>
<dbReference type="InterPro" id="IPR043993">
    <property type="entry name" value="T4SS_pilin"/>
</dbReference>
<gene>
    <name evidence="3" type="ORF">XD87_0282</name>
</gene>
<dbReference type="EMBL" id="LGGI01000033">
    <property type="protein sequence ID" value="KUK67183.1"/>
    <property type="molecule type" value="Genomic_DNA"/>
</dbReference>
<dbReference type="AlphaFoldDB" id="A0A101GZB4"/>
<organism evidence="3 4">
    <name type="scientific">candidate division WS6 bacterium 36_33</name>
    <dbReference type="NCBI Taxonomy" id="1641388"/>
    <lineage>
        <taxon>Bacteria</taxon>
        <taxon>Candidatus Dojkabacteria</taxon>
    </lineage>
</organism>
<feature type="transmembrane region" description="Helical" evidence="2">
    <location>
        <begin position="67"/>
        <end position="88"/>
    </location>
</feature>
<evidence type="ECO:0000313" key="3">
    <source>
        <dbReference type="EMBL" id="KUK67183.1"/>
    </source>
</evidence>
<keyword evidence="2" id="KW-0812">Transmembrane</keyword>
<proteinExistence type="predicted"/>
<evidence type="ECO:0000313" key="4">
    <source>
        <dbReference type="Proteomes" id="UP000053469"/>
    </source>
</evidence>
<keyword evidence="2" id="KW-0472">Membrane</keyword>
<name>A0A101GZB4_9BACT</name>
<protein>
    <submittedName>
        <fullName evidence="3">Seg</fullName>
    </submittedName>
</protein>
<feature type="transmembrane region" description="Helical" evidence="2">
    <location>
        <begin position="28"/>
        <end position="55"/>
    </location>
</feature>
<keyword evidence="2" id="KW-1133">Transmembrane helix</keyword>
<feature type="region of interest" description="Disordered" evidence="1">
    <location>
        <begin position="100"/>
        <end position="119"/>
    </location>
</feature>
<comment type="caution">
    <text evidence="3">The sequence shown here is derived from an EMBL/GenBank/DDBJ whole genome shotgun (WGS) entry which is preliminary data.</text>
</comment>
<sequence length="119" mass="13073">MTSISQIGELLIHWGQDVTLENVIDQRILVAINFFVLFSTLVAVVLIIVAGYGFMTSAGEPEKVKKAQGTLTAAIIGMIIVFLARMIVGFTFDVIQDNVGREPEEEDPPIYRPVTPVPQ</sequence>
<dbReference type="Pfam" id="PF18895">
    <property type="entry name" value="T4SS_pilin"/>
    <property type="match status" value="1"/>
</dbReference>